<feature type="non-terminal residue" evidence="3">
    <location>
        <position position="158"/>
    </location>
</feature>
<evidence type="ECO:0000256" key="1">
    <source>
        <dbReference type="ARBA" id="ARBA00008005"/>
    </source>
</evidence>
<comment type="similarity">
    <text evidence="1">Belongs to the myoviridae tail sheath protein family.</text>
</comment>
<gene>
    <name evidence="3" type="ORF">DPY77_25025</name>
</gene>
<evidence type="ECO:0000313" key="3">
    <source>
        <dbReference type="EMBL" id="EBW5674365.1"/>
    </source>
</evidence>
<sequence length="158" mass="16685">AIADQAKPVTVVVRVAQGETEAETTSNIIGGVTSDGKKTGMKALLSAQSQLGVKPRILGVPGHDTQAVATELLGVAQSLRGFAYLAANGCKTVEEAIAYRENFSQREGMLIWPDFINFDTVLKADATAYASARALGLRAKIDEQIGWHKTLSNVGVNG</sequence>
<dbReference type="AlphaFoldDB" id="A0A5W2Z4Q0"/>
<feature type="domain" description="Tail sheath protein subtilisin-like" evidence="2">
    <location>
        <begin position="36"/>
        <end position="158"/>
    </location>
</feature>
<reference evidence="3" key="1">
    <citation type="submission" date="2018-06" db="EMBL/GenBank/DDBJ databases">
        <authorList>
            <person name="Ashton P.M."/>
            <person name="Dallman T."/>
            <person name="Nair S."/>
            <person name="De Pinna E."/>
            <person name="Peters T."/>
            <person name="Grant K."/>
        </authorList>
    </citation>
    <scope>NUCLEOTIDE SEQUENCE</scope>
    <source>
        <strain evidence="3">196404</strain>
    </source>
</reference>
<dbReference type="InterPro" id="IPR052042">
    <property type="entry name" value="Tail_sheath_structural"/>
</dbReference>
<comment type="caution">
    <text evidence="3">The sequence shown here is derived from an EMBL/GenBank/DDBJ whole genome shotgun (WGS) entry which is preliminary data.</text>
</comment>
<feature type="non-terminal residue" evidence="3">
    <location>
        <position position="1"/>
    </location>
</feature>
<name>A0A5W2Z4Q0_SALET</name>
<organism evidence="3">
    <name type="scientific">Salmonella enterica subsp. enterica serovar London</name>
    <dbReference type="NCBI Taxonomy" id="149390"/>
    <lineage>
        <taxon>Bacteria</taxon>
        <taxon>Pseudomonadati</taxon>
        <taxon>Pseudomonadota</taxon>
        <taxon>Gammaproteobacteria</taxon>
        <taxon>Enterobacterales</taxon>
        <taxon>Enterobacteriaceae</taxon>
        <taxon>Salmonella</taxon>
    </lineage>
</organism>
<dbReference type="EMBL" id="AAHISR010000076">
    <property type="protein sequence ID" value="EBW5674365.1"/>
    <property type="molecule type" value="Genomic_DNA"/>
</dbReference>
<accession>A0A5W2Z4Q0</accession>
<evidence type="ECO:0000259" key="2">
    <source>
        <dbReference type="Pfam" id="PF04984"/>
    </source>
</evidence>
<dbReference type="PANTHER" id="PTHR35861">
    <property type="match status" value="1"/>
</dbReference>
<dbReference type="InterPro" id="IPR035089">
    <property type="entry name" value="Phage_sheath_subtilisin"/>
</dbReference>
<proteinExistence type="inferred from homology"/>
<protein>
    <submittedName>
        <fullName evidence="3">Phage tail protein</fullName>
    </submittedName>
</protein>
<dbReference type="Pfam" id="PF04984">
    <property type="entry name" value="Phage_sheath_1"/>
    <property type="match status" value="1"/>
</dbReference>
<dbReference type="PANTHER" id="PTHR35861:SF1">
    <property type="entry name" value="PHAGE TAIL SHEATH PROTEIN"/>
    <property type="match status" value="1"/>
</dbReference>